<evidence type="ECO:0000256" key="2">
    <source>
        <dbReference type="ARBA" id="ARBA00022741"/>
    </source>
</evidence>
<keyword evidence="8" id="KW-1185">Reference proteome</keyword>
<accession>A0ABY1UT87</accession>
<dbReference type="EMBL" id="LT969435">
    <property type="protein sequence ID" value="SOV16154.1"/>
    <property type="molecule type" value="Genomic_DNA"/>
</dbReference>
<dbReference type="Gene3D" id="3.40.50.300">
    <property type="entry name" value="P-loop containing nucleotide triphosphate hydrolases"/>
    <property type="match status" value="1"/>
</dbReference>
<proteinExistence type="inferred from homology"/>
<sequence length="524" mass="60796">MEEKMNDRINEIEKTINDDSKNEEEIMNKIKNYKILNNNEEENIKEYQKKNIMNKENHNVLIKENYDVTNKNDDTNKINDDNTYVKINCENNNEKREASVLNTYTDNDINKDVDVNININNISNNMEKDNPLNDKHNNNNNKNNSNNNINNNSNNNINNNSNNNINNNNNNNNNNSYGDNKPNNILDDTDMSIHNNLNDTSNEKKNVNISNKDIGQNNNSNTSGDMKNYYKDLPTVIIVIGMAGSGKTTYVGSLYNYLKVEQKKKVYTMNLDPAVKYVQYPLNIDIRDSIKYHEIMKEYKLGPNGAIMTCLNLFATRFDKVIEILEKRKNKLHYIIVDTPGQIEVFNWSASGNIILETLSVSFPVVINYIIDTVRCERPITFMSNMLYACSVLYKSRLPFLACFNKIDIIKHDKCIEWMTNYDTFNDDVLNDESYMASFSRSCALMINEFYEGIKTVGVSSKTNEGFNNILKNLQILKEEYLNEYVSSIEKQMKKIKQRKEKDIKIKMEALLMEKQKEISSSKI</sequence>
<evidence type="ECO:0000313" key="7">
    <source>
        <dbReference type="EMBL" id="SOV16154.1"/>
    </source>
</evidence>
<dbReference type="InterPro" id="IPR004130">
    <property type="entry name" value="Gpn"/>
</dbReference>
<evidence type="ECO:0000313" key="8">
    <source>
        <dbReference type="Proteomes" id="UP000831156"/>
    </source>
</evidence>
<evidence type="ECO:0000256" key="5">
    <source>
        <dbReference type="SAM" id="Coils"/>
    </source>
</evidence>
<feature type="compositionally biased region" description="Polar residues" evidence="6">
    <location>
        <begin position="207"/>
        <end position="224"/>
    </location>
</feature>
<keyword evidence="4" id="KW-0342">GTP-binding</keyword>
<keyword evidence="3" id="KW-0378">Hydrolase</keyword>
<evidence type="ECO:0000256" key="3">
    <source>
        <dbReference type="ARBA" id="ARBA00022801"/>
    </source>
</evidence>
<keyword evidence="5" id="KW-0175">Coiled coil</keyword>
<dbReference type="SUPFAM" id="SSF52540">
    <property type="entry name" value="P-loop containing nucleoside triphosphate hydrolases"/>
    <property type="match status" value="1"/>
</dbReference>
<feature type="region of interest" description="Disordered" evidence="6">
    <location>
        <begin position="122"/>
        <end position="224"/>
    </location>
</feature>
<feature type="compositionally biased region" description="Low complexity" evidence="6">
    <location>
        <begin position="138"/>
        <end position="176"/>
    </location>
</feature>
<evidence type="ECO:0000256" key="1">
    <source>
        <dbReference type="ARBA" id="ARBA00005290"/>
    </source>
</evidence>
<feature type="compositionally biased region" description="Basic and acidic residues" evidence="6">
    <location>
        <begin position="126"/>
        <end position="137"/>
    </location>
</feature>
<comment type="similarity">
    <text evidence="1">Belongs to the GPN-loop GTPase family.</text>
</comment>
<dbReference type="InterPro" id="IPR030230">
    <property type="entry name" value="Gpn1/Npa3/XAB1"/>
</dbReference>
<dbReference type="Proteomes" id="UP000831156">
    <property type="component" value="Chromosome 12"/>
</dbReference>
<evidence type="ECO:0000256" key="6">
    <source>
        <dbReference type="SAM" id="MobiDB-lite"/>
    </source>
</evidence>
<dbReference type="CDD" id="cd17870">
    <property type="entry name" value="GPN1"/>
    <property type="match status" value="1"/>
</dbReference>
<gene>
    <name evidence="7" type="ORF">PGABG01_1200600</name>
</gene>
<dbReference type="InterPro" id="IPR027417">
    <property type="entry name" value="P-loop_NTPase"/>
</dbReference>
<organism evidence="7 8">
    <name type="scientific">Plasmodium gaboni</name>
    <dbReference type="NCBI Taxonomy" id="647221"/>
    <lineage>
        <taxon>Eukaryota</taxon>
        <taxon>Sar</taxon>
        <taxon>Alveolata</taxon>
        <taxon>Apicomplexa</taxon>
        <taxon>Aconoidasida</taxon>
        <taxon>Haemosporida</taxon>
        <taxon>Plasmodiidae</taxon>
        <taxon>Plasmodium</taxon>
        <taxon>Plasmodium (Laverania)</taxon>
    </lineage>
</organism>
<dbReference type="Pfam" id="PF03029">
    <property type="entry name" value="ATP_bind_1"/>
    <property type="match status" value="1"/>
</dbReference>
<feature type="coiled-coil region" evidence="5">
    <location>
        <begin position="2"/>
        <end position="57"/>
    </location>
</feature>
<name>A0ABY1UT87_9APIC</name>
<keyword evidence="2" id="KW-0547">Nucleotide-binding</keyword>
<evidence type="ECO:0000256" key="4">
    <source>
        <dbReference type="ARBA" id="ARBA00023134"/>
    </source>
</evidence>
<dbReference type="PANTHER" id="PTHR21231">
    <property type="entry name" value="XPA-BINDING PROTEIN 1-RELATED"/>
    <property type="match status" value="1"/>
</dbReference>
<dbReference type="PANTHER" id="PTHR21231:SF8">
    <property type="entry name" value="GPN-LOOP GTPASE 1"/>
    <property type="match status" value="1"/>
</dbReference>
<protein>
    <submittedName>
        <fullName evidence="7">XPA binding protein 1, putative</fullName>
    </submittedName>
</protein>
<reference evidence="7" key="1">
    <citation type="submission" date="2016-09" db="EMBL/GenBank/DDBJ databases">
        <authorList>
            <consortium name="Pathogen Informatics"/>
            <person name="Sun Q."/>
            <person name="Inoue M."/>
        </authorList>
    </citation>
    <scope>NUCLEOTIDE SEQUENCE</scope>
</reference>